<dbReference type="AlphaFoldDB" id="A0A366GNT9"/>
<reference evidence="1 2" key="1">
    <citation type="submission" date="2018-06" db="EMBL/GenBank/DDBJ databases">
        <title>Freshwater and sediment microbial communities from various areas in North America, analyzing microbe dynamics in response to fracking.</title>
        <authorList>
            <person name="Lamendella R."/>
        </authorList>
    </citation>
    <scope>NUCLEOTIDE SEQUENCE [LARGE SCALE GENOMIC DNA]</scope>
    <source>
        <strain evidence="1 2">114J</strain>
    </source>
</reference>
<dbReference type="Proteomes" id="UP000252995">
    <property type="component" value="Unassembled WGS sequence"/>
</dbReference>
<organism evidence="1 2">
    <name type="scientific">Marinobacter pelagius</name>
    <dbReference type="NCBI Taxonomy" id="379482"/>
    <lineage>
        <taxon>Bacteria</taxon>
        <taxon>Pseudomonadati</taxon>
        <taxon>Pseudomonadota</taxon>
        <taxon>Gammaproteobacteria</taxon>
        <taxon>Pseudomonadales</taxon>
        <taxon>Marinobacteraceae</taxon>
        <taxon>Marinobacter</taxon>
    </lineage>
</organism>
<evidence type="ECO:0000313" key="1">
    <source>
        <dbReference type="EMBL" id="RBP27921.1"/>
    </source>
</evidence>
<proteinExistence type="predicted"/>
<sequence length="143" mass="16119">MKNIATESELFKEITGKIILAMSDISDQTTNDKVVDIFKSYSNAEDNLIRVRVSSIVFEGGKGQKVTYTCYVTLYLHGSEVNRRADILRNFLKVGAATEIFQRNHMKLGDITKYRDASRNLGRGSVEDRSSFSFSLVLEKSPL</sequence>
<protein>
    <submittedName>
        <fullName evidence="1">Uncharacterized protein</fullName>
    </submittedName>
</protein>
<dbReference type="RefSeq" id="WP_113863184.1">
    <property type="nucleotide sequence ID" value="NZ_QNRO01000013.1"/>
</dbReference>
<accession>A0A366GNT9</accession>
<comment type="caution">
    <text evidence="1">The sequence shown here is derived from an EMBL/GenBank/DDBJ whole genome shotgun (WGS) entry which is preliminary data.</text>
</comment>
<gene>
    <name evidence="1" type="ORF">DET50_113122</name>
</gene>
<evidence type="ECO:0000313" key="2">
    <source>
        <dbReference type="Proteomes" id="UP000252995"/>
    </source>
</evidence>
<name>A0A366GNT9_9GAMM</name>
<dbReference type="EMBL" id="QNRO01000013">
    <property type="protein sequence ID" value="RBP27921.1"/>
    <property type="molecule type" value="Genomic_DNA"/>
</dbReference>